<organism evidence="10 11">
    <name type="scientific">Strongylocentrotus purpuratus</name>
    <name type="common">Purple sea urchin</name>
    <dbReference type="NCBI Taxonomy" id="7668"/>
    <lineage>
        <taxon>Eukaryota</taxon>
        <taxon>Metazoa</taxon>
        <taxon>Echinodermata</taxon>
        <taxon>Eleutherozoa</taxon>
        <taxon>Echinozoa</taxon>
        <taxon>Echinoidea</taxon>
        <taxon>Euechinoidea</taxon>
        <taxon>Echinacea</taxon>
        <taxon>Camarodonta</taxon>
        <taxon>Echinidea</taxon>
        <taxon>Strongylocentrotidae</taxon>
        <taxon>Strongylocentrotus</taxon>
    </lineage>
</organism>
<dbReference type="InterPro" id="IPR057244">
    <property type="entry name" value="GAIN_B"/>
</dbReference>
<dbReference type="Pfam" id="PF00002">
    <property type="entry name" value="7tm_2"/>
    <property type="match status" value="1"/>
</dbReference>
<evidence type="ECO:0000259" key="9">
    <source>
        <dbReference type="PROSITE" id="PS50261"/>
    </source>
</evidence>
<evidence type="ECO:0000256" key="7">
    <source>
        <dbReference type="SAM" id="Phobius"/>
    </source>
</evidence>
<dbReference type="EnsemblMetazoa" id="XM_030977593">
    <property type="protein sequence ID" value="XP_030833453"/>
    <property type="gene ID" value="LOC105446252"/>
</dbReference>
<evidence type="ECO:0000313" key="10">
    <source>
        <dbReference type="EnsemblMetazoa" id="XP_030833453"/>
    </source>
</evidence>
<dbReference type="Proteomes" id="UP000007110">
    <property type="component" value="Unassembled WGS sequence"/>
</dbReference>
<dbReference type="GeneID" id="105446252"/>
<feature type="transmembrane region" description="Helical" evidence="7">
    <location>
        <begin position="630"/>
        <end position="648"/>
    </location>
</feature>
<sequence length="844" mass="91277">MVMVMMIMVKVVMTVILVMVMVLVLLLTASVVYPTHGDTSIDLILCQNDSGNIDCSPGTISIIDSQYGRSATGSVACDHRSILTTNCVSDEVTYARSQCQDQQTCALQCSFSYDPCPNTYKYLNVTYSCGPSDPTTPVITTEATTPTAAATAAAATWVVVDSKIKPKITMKEATIAAATTTAAATTAAATRVVVESKIERECTDDRPTINSGSLRCSSGTEIVVTKGFCLSFDECDDFTTSAFSSCPSAETTSLWNILCPIQSQRHICDITCTGSCPGEDSAYFYAEYDCVRVGPVVLESTAVATTTPSTTPTVTTPDPLTTVPTTTTSTPPTTTPSASTAPPTTSTPIATTKDSSPGAVFEEFLAECFGNATAGEADAKPYRPLTFTSAGEDADSRLAVNFESPSLQTKPVKLAINAFSEPSQADGCGSVPEPPSNDTDADVDNESESAAPSRVLTSVVDVTVYCFNGAPLQLKDGEYVDVVFPAKIDFENEVPICTSMRGAASDWKWSTDGCKVVYSNYTHVTCRCDHLASIALERGPKGFSVGHVNTIALLLIEKILGAISVICLLVIVMVYFILGNQHSQLAKIQLNIAMSCCFAHMTYLVGMKATGNLYVCAAMAAVLQYLSTVYGLWLVIQTALFLNTCYIHGKTREGLHAALIAPKTFSLELLPLTRIFLAVWGLPVLLVGVLYSEYPYAYGTPESCWLVDTLIPYKIFISTTILELLVNITLSIITAYFMIKIERKFHGDDEDYEEWTDKLKILAGWCLPTSVLLSLLLVIAWVLHMVFEVWSSLVLDYLFHICMMSQGIIVFVFYGVFNPQLRESNAKQQDFSDIKTSDEGTGKE</sequence>
<feature type="transmembrane region" description="Helical" evidence="7">
    <location>
        <begin position="797"/>
        <end position="817"/>
    </location>
</feature>
<dbReference type="InParanoid" id="A0A7M7NA60"/>
<feature type="domain" description="GAIN-B" evidence="8">
    <location>
        <begin position="384"/>
        <end position="544"/>
    </location>
</feature>
<evidence type="ECO:0000256" key="2">
    <source>
        <dbReference type="ARBA" id="ARBA00022692"/>
    </source>
</evidence>
<feature type="transmembrane region" description="Helical" evidence="7">
    <location>
        <begin position="559"/>
        <end position="578"/>
    </location>
</feature>
<accession>A0A7M7NA60</accession>
<dbReference type="Gene3D" id="1.20.1070.10">
    <property type="entry name" value="Rhodopsin 7-helix transmembrane proteins"/>
    <property type="match status" value="1"/>
</dbReference>
<dbReference type="GO" id="GO:0030246">
    <property type="term" value="F:carbohydrate binding"/>
    <property type="evidence" value="ECO:0007669"/>
    <property type="project" value="InterPro"/>
</dbReference>
<dbReference type="PANTHER" id="PTHR12011">
    <property type="entry name" value="ADHESION G-PROTEIN COUPLED RECEPTOR"/>
    <property type="match status" value="1"/>
</dbReference>
<feature type="transmembrane region" description="Helical" evidence="7">
    <location>
        <begin position="711"/>
        <end position="739"/>
    </location>
</feature>
<dbReference type="Gene3D" id="2.60.120.740">
    <property type="match status" value="1"/>
</dbReference>
<dbReference type="KEGG" id="spu:105446252"/>
<dbReference type="InterPro" id="IPR017981">
    <property type="entry name" value="GPCR_2-like_7TM"/>
</dbReference>
<keyword evidence="5" id="KW-1015">Disulfide bond</keyword>
<dbReference type="RefSeq" id="XP_030833453.1">
    <property type="nucleotide sequence ID" value="XM_030977593.1"/>
</dbReference>
<evidence type="ECO:0000256" key="1">
    <source>
        <dbReference type="ARBA" id="ARBA00004141"/>
    </source>
</evidence>
<keyword evidence="4 7" id="KW-0472">Membrane</keyword>
<dbReference type="OMA" id="KSSCHEN"/>
<evidence type="ECO:0000256" key="6">
    <source>
        <dbReference type="SAM" id="MobiDB-lite"/>
    </source>
</evidence>
<name>A0A7M7NA60_STRPU</name>
<dbReference type="AlphaFoldDB" id="A0A7M7NA60"/>
<dbReference type="InterPro" id="IPR000832">
    <property type="entry name" value="GPCR_2_secretin-like"/>
</dbReference>
<evidence type="ECO:0000256" key="5">
    <source>
        <dbReference type="ARBA" id="ARBA00023157"/>
    </source>
</evidence>
<protein>
    <submittedName>
        <fullName evidence="10">Uncharacterized protein</fullName>
    </submittedName>
</protein>
<dbReference type="Gene3D" id="2.60.220.50">
    <property type="match status" value="1"/>
</dbReference>
<evidence type="ECO:0000256" key="4">
    <source>
        <dbReference type="ARBA" id="ARBA00023136"/>
    </source>
</evidence>
<dbReference type="Pfam" id="PF02140">
    <property type="entry name" value="SUEL_Lectin"/>
    <property type="match status" value="1"/>
</dbReference>
<feature type="compositionally biased region" description="Low complexity" evidence="6">
    <location>
        <begin position="305"/>
        <end position="352"/>
    </location>
</feature>
<comment type="subcellular location">
    <subcellularLocation>
        <location evidence="1">Membrane</location>
        <topology evidence="1">Multi-pass membrane protein</topology>
    </subcellularLocation>
</comment>
<feature type="transmembrane region" description="Helical" evidence="7">
    <location>
        <begin position="590"/>
        <end position="610"/>
    </location>
</feature>
<feature type="region of interest" description="Disordered" evidence="6">
    <location>
        <begin position="423"/>
        <end position="452"/>
    </location>
</feature>
<reference evidence="11" key="1">
    <citation type="submission" date="2015-02" db="EMBL/GenBank/DDBJ databases">
        <title>Genome sequencing for Strongylocentrotus purpuratus.</title>
        <authorList>
            <person name="Murali S."/>
            <person name="Liu Y."/>
            <person name="Vee V."/>
            <person name="English A."/>
            <person name="Wang M."/>
            <person name="Skinner E."/>
            <person name="Han Y."/>
            <person name="Muzny D.M."/>
            <person name="Worley K.C."/>
            <person name="Gibbs R.A."/>
        </authorList>
    </citation>
    <scope>NUCLEOTIDE SEQUENCE</scope>
</reference>
<dbReference type="GO" id="GO:0005886">
    <property type="term" value="C:plasma membrane"/>
    <property type="evidence" value="ECO:0000318"/>
    <property type="project" value="GO_Central"/>
</dbReference>
<dbReference type="GO" id="GO:0007166">
    <property type="term" value="P:cell surface receptor signaling pathway"/>
    <property type="evidence" value="ECO:0007669"/>
    <property type="project" value="InterPro"/>
</dbReference>
<dbReference type="InterPro" id="IPR000203">
    <property type="entry name" value="GPS"/>
</dbReference>
<feature type="region of interest" description="Disordered" evidence="6">
    <location>
        <begin position="305"/>
        <end position="355"/>
    </location>
</feature>
<evidence type="ECO:0000259" key="8">
    <source>
        <dbReference type="PROSITE" id="PS50221"/>
    </source>
</evidence>
<dbReference type="PANTHER" id="PTHR12011:SF471">
    <property type="entry name" value="G-PROTEIN COUPLED RECEPTORS FAMILY 2 PROFILE 2 DOMAIN-CONTAINING PROTEIN"/>
    <property type="match status" value="1"/>
</dbReference>
<dbReference type="InterPro" id="IPR000922">
    <property type="entry name" value="Lectin_gal-bd_dom"/>
</dbReference>
<evidence type="ECO:0000256" key="3">
    <source>
        <dbReference type="ARBA" id="ARBA00022989"/>
    </source>
</evidence>
<dbReference type="PROSITE" id="PS50221">
    <property type="entry name" value="GAIN_B"/>
    <property type="match status" value="1"/>
</dbReference>
<dbReference type="PROSITE" id="PS50261">
    <property type="entry name" value="G_PROTEIN_RECEP_F2_4"/>
    <property type="match status" value="1"/>
</dbReference>
<feature type="domain" description="G-protein coupled receptors family 2 profile 2" evidence="9">
    <location>
        <begin position="553"/>
        <end position="818"/>
    </location>
</feature>
<keyword evidence="2 7" id="KW-0812">Transmembrane</keyword>
<keyword evidence="3 7" id="KW-1133">Transmembrane helix</keyword>
<dbReference type="GO" id="GO:0007186">
    <property type="term" value="P:G protein-coupled receptor signaling pathway"/>
    <property type="evidence" value="ECO:0000318"/>
    <property type="project" value="GO_Central"/>
</dbReference>
<dbReference type="SMART" id="SM00303">
    <property type="entry name" value="GPS"/>
    <property type="match status" value="1"/>
</dbReference>
<feature type="transmembrane region" description="Helical" evidence="7">
    <location>
        <begin position="669"/>
        <end position="691"/>
    </location>
</feature>
<dbReference type="InterPro" id="IPR043159">
    <property type="entry name" value="Lectin_gal-bd_sf"/>
</dbReference>
<dbReference type="GO" id="GO:0004930">
    <property type="term" value="F:G protein-coupled receptor activity"/>
    <property type="evidence" value="ECO:0000318"/>
    <property type="project" value="GO_Central"/>
</dbReference>
<reference evidence="10" key="2">
    <citation type="submission" date="2021-01" db="UniProtKB">
        <authorList>
            <consortium name="EnsemblMetazoa"/>
        </authorList>
    </citation>
    <scope>IDENTIFICATION</scope>
</reference>
<keyword evidence="11" id="KW-1185">Reference proteome</keyword>
<dbReference type="CDD" id="cd22837">
    <property type="entry name" value="Gal_Rha_Lectin_RBL_rpt3"/>
    <property type="match status" value="1"/>
</dbReference>
<proteinExistence type="predicted"/>
<dbReference type="Pfam" id="PF01825">
    <property type="entry name" value="GPS"/>
    <property type="match status" value="1"/>
</dbReference>
<dbReference type="OrthoDB" id="1100386at2759"/>
<dbReference type="InterPro" id="IPR046338">
    <property type="entry name" value="GAIN_dom_sf"/>
</dbReference>
<evidence type="ECO:0000313" key="11">
    <source>
        <dbReference type="Proteomes" id="UP000007110"/>
    </source>
</evidence>
<feature type="transmembrane region" description="Helical" evidence="7">
    <location>
        <begin position="759"/>
        <end position="785"/>
    </location>
</feature>